<dbReference type="Proteomes" id="UP001271769">
    <property type="component" value="Unassembled WGS sequence"/>
</dbReference>
<comment type="caution">
    <text evidence="2">The sequence shown here is derived from an EMBL/GenBank/DDBJ whole genome shotgun (WGS) entry which is preliminary data.</text>
</comment>
<proteinExistence type="predicted"/>
<keyword evidence="1" id="KW-0472">Membrane</keyword>
<keyword evidence="1" id="KW-0812">Transmembrane</keyword>
<feature type="transmembrane region" description="Helical" evidence="1">
    <location>
        <begin position="43"/>
        <end position="62"/>
    </location>
</feature>
<dbReference type="EMBL" id="JAXCLX010000004">
    <property type="protein sequence ID" value="MDY0874207.1"/>
    <property type="molecule type" value="Genomic_DNA"/>
</dbReference>
<reference evidence="2 3" key="1">
    <citation type="journal article" date="2013" name="Antonie Van Leeuwenhoek">
        <title>Dongia rigui sp. nov., isolated from freshwater of a large wetland in Korea.</title>
        <authorList>
            <person name="Baik K.S."/>
            <person name="Hwang Y.M."/>
            <person name="Choi J.S."/>
            <person name="Kwon J."/>
            <person name="Seong C.N."/>
        </authorList>
    </citation>
    <scope>NUCLEOTIDE SEQUENCE [LARGE SCALE GENOMIC DNA]</scope>
    <source>
        <strain evidence="2 3">04SU4-P</strain>
    </source>
</reference>
<name>A0ABU5E570_9PROT</name>
<organism evidence="2 3">
    <name type="scientific">Dongia rigui</name>
    <dbReference type="NCBI Taxonomy" id="940149"/>
    <lineage>
        <taxon>Bacteria</taxon>
        <taxon>Pseudomonadati</taxon>
        <taxon>Pseudomonadota</taxon>
        <taxon>Alphaproteobacteria</taxon>
        <taxon>Rhodospirillales</taxon>
        <taxon>Dongiaceae</taxon>
        <taxon>Dongia</taxon>
    </lineage>
</organism>
<keyword evidence="3" id="KW-1185">Reference proteome</keyword>
<gene>
    <name evidence="2" type="ORF">SMD31_19865</name>
</gene>
<feature type="transmembrane region" description="Helical" evidence="1">
    <location>
        <begin position="86"/>
        <end position="107"/>
    </location>
</feature>
<evidence type="ECO:0000256" key="1">
    <source>
        <dbReference type="SAM" id="Phobius"/>
    </source>
</evidence>
<dbReference type="InterPro" id="IPR009935">
    <property type="entry name" value="DUF1467"/>
</dbReference>
<evidence type="ECO:0000313" key="3">
    <source>
        <dbReference type="Proteomes" id="UP001271769"/>
    </source>
</evidence>
<accession>A0ABU5E570</accession>
<keyword evidence="1" id="KW-1133">Transmembrane helix</keyword>
<sequence length="120" mass="13599">MASPRSVPTTSRSCSCTPRIFWAHLSNWNRRECVNMSGVMTQIFMYVVIWWLTLFAVLPWGVRRTEQNEAGHDPGAPANPMLFKKAIATTLIAAAIWGVAFMFFHVYGFTLLELIDKVGF</sequence>
<evidence type="ECO:0000313" key="2">
    <source>
        <dbReference type="EMBL" id="MDY0874207.1"/>
    </source>
</evidence>
<protein>
    <submittedName>
        <fullName evidence="2">DUF1467 family protein</fullName>
    </submittedName>
</protein>
<dbReference type="Pfam" id="PF07330">
    <property type="entry name" value="DUF1467"/>
    <property type="match status" value="1"/>
</dbReference>